<protein>
    <recommendedName>
        <fullName evidence="4">Sulfatase N-terminal domain-containing protein</fullName>
    </recommendedName>
</protein>
<evidence type="ECO:0000256" key="3">
    <source>
        <dbReference type="SAM" id="Phobius"/>
    </source>
</evidence>
<dbReference type="CDD" id="cd16148">
    <property type="entry name" value="sulfatase_like"/>
    <property type="match status" value="1"/>
</dbReference>
<feature type="domain" description="Sulfatase N-terminal" evidence="4">
    <location>
        <begin position="302"/>
        <end position="563"/>
    </location>
</feature>
<dbReference type="PANTHER" id="PTHR42693">
    <property type="entry name" value="ARYLSULFATASE FAMILY MEMBER"/>
    <property type="match status" value="1"/>
</dbReference>
<feature type="transmembrane region" description="Helical" evidence="3">
    <location>
        <begin position="190"/>
        <end position="210"/>
    </location>
</feature>
<feature type="transmembrane region" description="Helical" evidence="3">
    <location>
        <begin position="164"/>
        <end position="184"/>
    </location>
</feature>
<comment type="caution">
    <text evidence="5">The sequence shown here is derived from an EMBL/GenBank/DDBJ whole genome shotgun (WGS) entry which is preliminary data.</text>
</comment>
<dbReference type="Gene3D" id="3.40.720.10">
    <property type="entry name" value="Alkaline Phosphatase, subunit A"/>
    <property type="match status" value="1"/>
</dbReference>
<keyword evidence="3" id="KW-1133">Transmembrane helix</keyword>
<dbReference type="SUPFAM" id="SSF53649">
    <property type="entry name" value="Alkaline phosphatase-like"/>
    <property type="match status" value="1"/>
</dbReference>
<dbReference type="AlphaFoldDB" id="A0A4U1IJN2"/>
<feature type="transmembrane region" description="Helical" evidence="3">
    <location>
        <begin position="127"/>
        <end position="152"/>
    </location>
</feature>
<feature type="transmembrane region" description="Helical" evidence="3">
    <location>
        <begin position="48"/>
        <end position="76"/>
    </location>
</feature>
<dbReference type="Proteomes" id="UP000309215">
    <property type="component" value="Unassembled WGS sequence"/>
</dbReference>
<evidence type="ECO:0000256" key="1">
    <source>
        <dbReference type="ARBA" id="ARBA00008779"/>
    </source>
</evidence>
<keyword evidence="6" id="KW-1185">Reference proteome</keyword>
<dbReference type="RefSeq" id="WP_136936047.1">
    <property type="nucleotide sequence ID" value="NZ_SSMQ01000113.1"/>
</dbReference>
<gene>
    <name evidence="5" type="ORF">E8A74_48700</name>
</gene>
<keyword evidence="3" id="KW-0812">Transmembrane</keyword>
<dbReference type="GO" id="GO:0004065">
    <property type="term" value="F:arylsulfatase activity"/>
    <property type="evidence" value="ECO:0007669"/>
    <property type="project" value="TreeGrafter"/>
</dbReference>
<evidence type="ECO:0000313" key="6">
    <source>
        <dbReference type="Proteomes" id="UP000309215"/>
    </source>
</evidence>
<reference evidence="5 6" key="1">
    <citation type="submission" date="2019-04" db="EMBL/GenBank/DDBJ databases">
        <authorList>
            <person name="Li Y."/>
            <person name="Wang J."/>
        </authorList>
    </citation>
    <scope>NUCLEOTIDE SEQUENCE [LARGE SCALE GENOMIC DNA]</scope>
    <source>
        <strain evidence="5 6">DSM 14668</strain>
    </source>
</reference>
<dbReference type="InterPro" id="IPR017850">
    <property type="entry name" value="Alkaline_phosphatase_core_sf"/>
</dbReference>
<name>A0A4U1IJN2_9BACT</name>
<evidence type="ECO:0000259" key="4">
    <source>
        <dbReference type="Pfam" id="PF00884"/>
    </source>
</evidence>
<feature type="region of interest" description="Disordered" evidence="2">
    <location>
        <begin position="278"/>
        <end position="301"/>
    </location>
</feature>
<feature type="compositionally biased region" description="Low complexity" evidence="2">
    <location>
        <begin position="282"/>
        <end position="293"/>
    </location>
</feature>
<dbReference type="OrthoDB" id="9786870at2"/>
<proteinExistence type="inferred from homology"/>
<sequence>MTPPHAPSRGTLLAALSAGAAGGLGATLADAILLVLRSRTPPAPLREIAGALAAAGAVYLGAGLLGGAAFALAAVLSRRRASAPDAPEARARRVDRITALLLVGGLSLTIIPLTNHATTLPATLKRHVFVAAGVLLATAAFALAFGLARRAVDLALSLLAARRWALPVLLATSELAAIVSFLRSPHSQQTYIALVAASFGVASLACFSLLRRISRRAQAALSLGALAWVAAISITGTSARSYHLLRMGRTLPSAFLRELPRLRPEPFAGELTRAVTRATASPPTNTAAVEPPTTNTPPPRDDILLVTIDTLRADRLYGPDSVIDTHMPAFAALAAESVVFRHAYASAPATIGAVTRIMTGKPERDLVHLAVRSSVPAPLSPDTNTVARRLGALGYETVALVGGRLVSYYPSLALGFSRVVEENDHAPLRAPDLVDAFTRVASRPDRRAPLFAWIHFMEPHDHAQLPQPIPAGYAEAVRLVDKELGRLVSFLRASPRWSATTLLVLADHGEGLGERGLVHHGLAHPLHIAIPFVARFPGVAPRIEASAVGHVDVAPTLLAAAGILDANLPGRPLQISPGPAEGLSRSLVFENVGYAETAIPMEIGVVRFPWFYSFDVRAQRSVLVDLEADPEGYFNLADERPEEAARLAQSLAGSLR</sequence>
<dbReference type="InterPro" id="IPR050738">
    <property type="entry name" value="Sulfatase"/>
</dbReference>
<dbReference type="Pfam" id="PF00884">
    <property type="entry name" value="Sulfatase"/>
    <property type="match status" value="1"/>
</dbReference>
<organism evidence="5 6">
    <name type="scientific">Polyangium fumosum</name>
    <dbReference type="NCBI Taxonomy" id="889272"/>
    <lineage>
        <taxon>Bacteria</taxon>
        <taxon>Pseudomonadati</taxon>
        <taxon>Myxococcota</taxon>
        <taxon>Polyangia</taxon>
        <taxon>Polyangiales</taxon>
        <taxon>Polyangiaceae</taxon>
        <taxon>Polyangium</taxon>
    </lineage>
</organism>
<dbReference type="EMBL" id="SSMQ01000113">
    <property type="protein sequence ID" value="TKC94114.1"/>
    <property type="molecule type" value="Genomic_DNA"/>
</dbReference>
<evidence type="ECO:0000313" key="5">
    <source>
        <dbReference type="EMBL" id="TKC94114.1"/>
    </source>
</evidence>
<dbReference type="InterPro" id="IPR000917">
    <property type="entry name" value="Sulfatase_N"/>
</dbReference>
<feature type="transmembrane region" description="Helical" evidence="3">
    <location>
        <begin position="217"/>
        <end position="236"/>
    </location>
</feature>
<feature type="transmembrane region" description="Helical" evidence="3">
    <location>
        <begin position="97"/>
        <end position="115"/>
    </location>
</feature>
<dbReference type="PANTHER" id="PTHR42693:SF33">
    <property type="entry name" value="ARYLSULFATASE"/>
    <property type="match status" value="1"/>
</dbReference>
<comment type="similarity">
    <text evidence="1">Belongs to the sulfatase family.</text>
</comment>
<feature type="transmembrane region" description="Helical" evidence="3">
    <location>
        <begin position="12"/>
        <end position="36"/>
    </location>
</feature>
<accession>A0A4U1IJN2</accession>
<evidence type="ECO:0000256" key="2">
    <source>
        <dbReference type="SAM" id="MobiDB-lite"/>
    </source>
</evidence>
<keyword evidence="3" id="KW-0472">Membrane</keyword>